<feature type="region of interest" description="Disordered" evidence="1">
    <location>
        <begin position="204"/>
        <end position="224"/>
    </location>
</feature>
<evidence type="ECO:0000313" key="4">
    <source>
        <dbReference type="Proteomes" id="UP000198287"/>
    </source>
</evidence>
<protein>
    <submittedName>
        <fullName evidence="3">Uncharacterized protein</fullName>
    </submittedName>
</protein>
<keyword evidence="4" id="KW-1185">Reference proteome</keyword>
<dbReference type="Proteomes" id="UP000198287">
    <property type="component" value="Unassembled WGS sequence"/>
</dbReference>
<feature type="compositionally biased region" description="Low complexity" evidence="1">
    <location>
        <begin position="204"/>
        <end position="216"/>
    </location>
</feature>
<accession>A0A226EFC3</accession>
<reference evidence="3 4" key="1">
    <citation type="submission" date="2015-12" db="EMBL/GenBank/DDBJ databases">
        <title>The genome of Folsomia candida.</title>
        <authorList>
            <person name="Faddeeva A."/>
            <person name="Derks M.F."/>
            <person name="Anvar Y."/>
            <person name="Smit S."/>
            <person name="Van Straalen N."/>
            <person name="Roelofs D."/>
        </authorList>
    </citation>
    <scope>NUCLEOTIDE SEQUENCE [LARGE SCALE GENOMIC DNA]</scope>
    <source>
        <strain evidence="3 4">VU population</strain>
        <tissue evidence="3">Whole body</tissue>
    </source>
</reference>
<feature type="signal peptide" evidence="2">
    <location>
        <begin position="1"/>
        <end position="22"/>
    </location>
</feature>
<evidence type="ECO:0000313" key="3">
    <source>
        <dbReference type="EMBL" id="OXA56343.1"/>
    </source>
</evidence>
<dbReference type="AlphaFoldDB" id="A0A226EFC3"/>
<keyword evidence="2" id="KW-0732">Signal</keyword>
<organism evidence="3 4">
    <name type="scientific">Folsomia candida</name>
    <name type="common">Springtail</name>
    <dbReference type="NCBI Taxonomy" id="158441"/>
    <lineage>
        <taxon>Eukaryota</taxon>
        <taxon>Metazoa</taxon>
        <taxon>Ecdysozoa</taxon>
        <taxon>Arthropoda</taxon>
        <taxon>Hexapoda</taxon>
        <taxon>Collembola</taxon>
        <taxon>Entomobryomorpha</taxon>
        <taxon>Isotomoidea</taxon>
        <taxon>Isotomidae</taxon>
        <taxon>Proisotominae</taxon>
        <taxon>Folsomia</taxon>
    </lineage>
</organism>
<feature type="chain" id="PRO_5013121649" evidence="2">
    <location>
        <begin position="23"/>
        <end position="1238"/>
    </location>
</feature>
<proteinExistence type="predicted"/>
<sequence>MAPRHIASLCVIGLITATTVLGHIAPPHFIAKRDSSAEDDSLRKELQSRAEKIPVERYDSDPILHQTVDSVNEKSVYKDPQTDMEYYETDHSDRNKAAVALTGGEDKLPITSGGDKRVFVVMRMSNIEGKPKKYYPSIAYLVKPDSSSAPADLVESKGIKYAVEWAVWNDGVLQGFKYSFQFAVCRYSIIIPCKPELPIANFTGSTSSSQSSATTTEKPKTTEKVEEKYPLNDYSDFFLDLDNKMNGRFQLVGMAFDFLNKAVDGVGALWCGISGMVLGQCHGYDPKDGYTKSQIGTPVIRSDGKIMGEFLTVQITLKYFNRKFCWNSLAAGASEAFGSDGILGTVINSVFTANKDVPKALLNAPPPQDVPIGVQDEEQTIYLNAPPPAKRRVTRGETAPGPRMKGWRTQYAKTIEPNIIFNKDKDIFYGIGHCPPSPKSSADLYDTATTEELIINFYMVLLRNGCISRVKMVIPALKSEGILEFKDKAINVVAGNKLTTESKLTWIEEQKLTSAFEINAVSSAYKESRDKPDPEPKNPLDQKITNSVKFLEKFSVNFITLAKSKAPKHFIRLLRHLVQILRSAMERLGEDSQNLDECSGDCSKDKEILNNDKQAFYSPSTMEMRSADGMQISSIRLVSLFYGLLFIIGPGGDCDVNSPVVVAHLEKLAGAIPIVRFESDTVVKQQVDKANSISKYTLFGDTEVLYERSSNDKNKDVVILTSEEDNIPFTTFKKIYVVLKRKPDSDTYFVNLALLRLALEKETENVVELSGKKLIVEWERFDEHFANGRPSITFFSLQCASSFLVPCSFNDTILTAEEKAAKAPKFVGKNILLASMTEIESHKPEVENGADPLCNGYLFYDLAWKQAEGHGSGRGFFQSSGSEAPPQQPQQPYAADVLYYPSQPVDSGVGILGGVLSGIGGVVCGIVSFLASCADERAHHYTMPIGMAAKEGWDKNTWQIGTIGRKRRRRRSASADLEVALDYPGWKTQYKTPKKGILSESSGIFYGFGHCPYKLVDAEGLKKTGGSDLEVVDYYLTALRADCVTWMREFVIELIKSGYLVVTKDKGLEVNTAFALFKEPKLSLKESLLLSSAAELDAFSKIFSEESSNPTSSPKSPDGKIQISKSVNFIVKTGLKALERTLEYTPSHITVLRRHLLQSFKQVFTKLWQDLHNLDRCTDDCGSDKENNRNDRLQVMGLIQFIRYGSGAIKTSADVKPFHDKFYTKNFNSIEKIVDLYG</sequence>
<comment type="caution">
    <text evidence="3">The sequence shown here is derived from an EMBL/GenBank/DDBJ whole genome shotgun (WGS) entry which is preliminary data.</text>
</comment>
<evidence type="ECO:0000256" key="1">
    <source>
        <dbReference type="SAM" id="MobiDB-lite"/>
    </source>
</evidence>
<evidence type="ECO:0000256" key="2">
    <source>
        <dbReference type="SAM" id="SignalP"/>
    </source>
</evidence>
<gene>
    <name evidence="3" type="ORF">Fcan01_09747</name>
</gene>
<dbReference type="EMBL" id="LNIX01000004">
    <property type="protein sequence ID" value="OXA56343.1"/>
    <property type="molecule type" value="Genomic_DNA"/>
</dbReference>
<name>A0A226EFC3_FOLCA</name>